<evidence type="ECO:0000313" key="4">
    <source>
        <dbReference type="Proteomes" id="UP000309340"/>
    </source>
</evidence>
<accession>A0A4U0XCR5</accession>
<dbReference type="Pfam" id="PF00106">
    <property type="entry name" value="adh_short"/>
    <property type="match status" value="1"/>
</dbReference>
<dbReference type="PANTHER" id="PTHR24320">
    <property type="entry name" value="RETINOL DEHYDROGENASE"/>
    <property type="match status" value="1"/>
</dbReference>
<reference evidence="3 4" key="1">
    <citation type="submission" date="2017-03" db="EMBL/GenBank/DDBJ databases">
        <title>Genomes of endolithic fungi from Antarctica.</title>
        <authorList>
            <person name="Coleine C."/>
            <person name="Masonjones S."/>
            <person name="Stajich J.E."/>
        </authorList>
    </citation>
    <scope>NUCLEOTIDE SEQUENCE [LARGE SCALE GENOMIC DNA]</scope>
    <source>
        <strain evidence="3 4">CCFEE 5184</strain>
    </source>
</reference>
<dbReference type="Gene3D" id="3.40.50.720">
    <property type="entry name" value="NAD(P)-binding Rossmann-like Domain"/>
    <property type="match status" value="1"/>
</dbReference>
<dbReference type="OrthoDB" id="191139at2759"/>
<dbReference type="InterPro" id="IPR002347">
    <property type="entry name" value="SDR_fam"/>
</dbReference>
<dbReference type="PRINTS" id="PR00081">
    <property type="entry name" value="GDHRDH"/>
</dbReference>
<protein>
    <submittedName>
        <fullName evidence="3">Uncharacterized protein</fullName>
    </submittedName>
</protein>
<organism evidence="3 4">
    <name type="scientific">Friedmanniomyces simplex</name>
    <dbReference type="NCBI Taxonomy" id="329884"/>
    <lineage>
        <taxon>Eukaryota</taxon>
        <taxon>Fungi</taxon>
        <taxon>Dikarya</taxon>
        <taxon>Ascomycota</taxon>
        <taxon>Pezizomycotina</taxon>
        <taxon>Dothideomycetes</taxon>
        <taxon>Dothideomycetidae</taxon>
        <taxon>Mycosphaerellales</taxon>
        <taxon>Teratosphaeriaceae</taxon>
        <taxon>Friedmanniomyces</taxon>
    </lineage>
</organism>
<dbReference type="Proteomes" id="UP000309340">
    <property type="component" value="Unassembled WGS sequence"/>
</dbReference>
<keyword evidence="4" id="KW-1185">Reference proteome</keyword>
<evidence type="ECO:0000256" key="1">
    <source>
        <dbReference type="ARBA" id="ARBA00006484"/>
    </source>
</evidence>
<gene>
    <name evidence="3" type="ORF">B0A55_05649</name>
</gene>
<dbReference type="AlphaFoldDB" id="A0A4U0XCR5"/>
<name>A0A4U0XCR5_9PEZI</name>
<comment type="similarity">
    <text evidence="1">Belongs to the short-chain dehydrogenases/reductases (SDR) family.</text>
</comment>
<dbReference type="InterPro" id="IPR036291">
    <property type="entry name" value="NAD(P)-bd_dom_sf"/>
</dbReference>
<proteinExistence type="inferred from homology"/>
<dbReference type="SUPFAM" id="SSF51735">
    <property type="entry name" value="NAD(P)-binding Rossmann-fold domains"/>
    <property type="match status" value="1"/>
</dbReference>
<evidence type="ECO:0000256" key="2">
    <source>
        <dbReference type="ARBA" id="ARBA00023002"/>
    </source>
</evidence>
<dbReference type="PANTHER" id="PTHR24320:SF272">
    <property type="entry name" value="NAD(P)-BINDING ROSSMANN-FOLD SUPERFAMILY PROTEIN"/>
    <property type="match status" value="1"/>
</dbReference>
<comment type="caution">
    <text evidence="3">The sequence shown here is derived from an EMBL/GenBank/DDBJ whole genome shotgun (WGS) entry which is preliminary data.</text>
</comment>
<dbReference type="EMBL" id="NAJQ01000245">
    <property type="protein sequence ID" value="TKA73951.1"/>
    <property type="molecule type" value="Genomic_DNA"/>
</dbReference>
<dbReference type="STRING" id="329884.A0A4U0XCR5"/>
<evidence type="ECO:0000313" key="3">
    <source>
        <dbReference type="EMBL" id="TKA73951.1"/>
    </source>
</evidence>
<sequence length="235" mass="25299">MQIVRGCDMTDELHDKNILITGCSSGLGIEMARALYETGAQLFLTARDMPKLHSLNEEIVTKATIHKKRPSPQAIELHLDSLQSVPQTVEDILTKAAGKLDTLILNGGVMAGRLHYTAHGFENQLDVNYRAAPLLFHRLQPALLQAASQRSASGSSSSSLSLCRVIILSSGRRRLALPPADIYTASAIDRKFASQGIRGWSVHPGGIVTGLACNLQGEDFQGFGDVGVGWGLQDV</sequence>
<keyword evidence="2" id="KW-0560">Oxidoreductase</keyword>
<dbReference type="GO" id="GO:0016491">
    <property type="term" value="F:oxidoreductase activity"/>
    <property type="evidence" value="ECO:0007669"/>
    <property type="project" value="UniProtKB-KW"/>
</dbReference>